<evidence type="ECO:0000256" key="2">
    <source>
        <dbReference type="ARBA" id="ARBA00023125"/>
    </source>
</evidence>
<organism evidence="5 6">
    <name type="scientific">Paenibacillus sepulcri</name>
    <dbReference type="NCBI Taxonomy" id="359917"/>
    <lineage>
        <taxon>Bacteria</taxon>
        <taxon>Bacillati</taxon>
        <taxon>Bacillota</taxon>
        <taxon>Bacilli</taxon>
        <taxon>Bacillales</taxon>
        <taxon>Paenibacillaceae</taxon>
        <taxon>Paenibacillus</taxon>
    </lineage>
</organism>
<sequence>MNADVMRALAEPHRLKFVELLRGRPLTVGEIAEQLHQLQASKHLRVFGEAGIVVAHVDANRRIYGLRPDPFRELDDWLEGCRVMWEGRFGRLDDYLLKLQGKETRREQQDYFDQLF</sequence>
<dbReference type="RefSeq" id="WP_210040864.1">
    <property type="nucleotide sequence ID" value="NZ_JBHLVU010000021.1"/>
</dbReference>
<evidence type="ECO:0000259" key="4">
    <source>
        <dbReference type="SMART" id="SM00418"/>
    </source>
</evidence>
<dbReference type="Proteomes" id="UP001519887">
    <property type="component" value="Unassembled WGS sequence"/>
</dbReference>
<dbReference type="InterPro" id="IPR051081">
    <property type="entry name" value="HTH_MetalResp_TranReg"/>
</dbReference>
<keyword evidence="2" id="KW-0238">DNA-binding</keyword>
<reference evidence="5 6" key="1">
    <citation type="submission" date="2021-07" db="EMBL/GenBank/DDBJ databases">
        <title>Paenibacillus radiodurans sp. nov., isolated from the southeastern edge of Tengger Desert.</title>
        <authorList>
            <person name="Zhang G."/>
        </authorList>
    </citation>
    <scope>NUCLEOTIDE SEQUENCE [LARGE SCALE GENOMIC DNA]</scope>
    <source>
        <strain evidence="5 6">CCM 7311</strain>
    </source>
</reference>
<keyword evidence="3" id="KW-0804">Transcription</keyword>
<dbReference type="Pfam" id="PF12840">
    <property type="entry name" value="HTH_20"/>
    <property type="match status" value="1"/>
</dbReference>
<evidence type="ECO:0000313" key="6">
    <source>
        <dbReference type="Proteomes" id="UP001519887"/>
    </source>
</evidence>
<comment type="caution">
    <text evidence="5">The sequence shown here is derived from an EMBL/GenBank/DDBJ whole genome shotgun (WGS) entry which is preliminary data.</text>
</comment>
<accession>A0ABS7BVI6</accession>
<dbReference type="NCBIfam" id="NF033788">
    <property type="entry name" value="HTH_metalloreg"/>
    <property type="match status" value="1"/>
</dbReference>
<evidence type="ECO:0000256" key="3">
    <source>
        <dbReference type="ARBA" id="ARBA00023163"/>
    </source>
</evidence>
<dbReference type="PANTHER" id="PTHR33154:SF33">
    <property type="entry name" value="TRANSCRIPTIONAL REPRESSOR SDPR"/>
    <property type="match status" value="1"/>
</dbReference>
<keyword evidence="6" id="KW-1185">Reference proteome</keyword>
<protein>
    <submittedName>
        <fullName evidence="5">Metalloregulator ArsR/SmtB family transcription factor</fullName>
    </submittedName>
</protein>
<dbReference type="CDD" id="cd00090">
    <property type="entry name" value="HTH_ARSR"/>
    <property type="match status" value="1"/>
</dbReference>
<dbReference type="EMBL" id="JAHZIK010000007">
    <property type="protein sequence ID" value="MBW7452597.1"/>
    <property type="molecule type" value="Genomic_DNA"/>
</dbReference>
<keyword evidence="1" id="KW-0805">Transcription regulation</keyword>
<dbReference type="InterPro" id="IPR036388">
    <property type="entry name" value="WH-like_DNA-bd_sf"/>
</dbReference>
<dbReference type="PANTHER" id="PTHR33154">
    <property type="entry name" value="TRANSCRIPTIONAL REGULATOR, ARSR FAMILY"/>
    <property type="match status" value="1"/>
</dbReference>
<proteinExistence type="predicted"/>
<dbReference type="SMART" id="SM00418">
    <property type="entry name" value="HTH_ARSR"/>
    <property type="match status" value="1"/>
</dbReference>
<dbReference type="InterPro" id="IPR011991">
    <property type="entry name" value="ArsR-like_HTH"/>
</dbReference>
<gene>
    <name evidence="5" type="ORF">K0U00_00895</name>
</gene>
<dbReference type="InterPro" id="IPR001845">
    <property type="entry name" value="HTH_ArsR_DNA-bd_dom"/>
</dbReference>
<evidence type="ECO:0000313" key="5">
    <source>
        <dbReference type="EMBL" id="MBW7452597.1"/>
    </source>
</evidence>
<evidence type="ECO:0000256" key="1">
    <source>
        <dbReference type="ARBA" id="ARBA00023015"/>
    </source>
</evidence>
<name>A0ABS7BVI6_9BACL</name>
<dbReference type="InterPro" id="IPR036390">
    <property type="entry name" value="WH_DNA-bd_sf"/>
</dbReference>
<dbReference type="Gene3D" id="1.10.10.10">
    <property type="entry name" value="Winged helix-like DNA-binding domain superfamily/Winged helix DNA-binding domain"/>
    <property type="match status" value="1"/>
</dbReference>
<feature type="domain" description="HTH arsR-type" evidence="4">
    <location>
        <begin position="4"/>
        <end position="83"/>
    </location>
</feature>
<dbReference type="SUPFAM" id="SSF46785">
    <property type="entry name" value="Winged helix' DNA-binding domain"/>
    <property type="match status" value="1"/>
</dbReference>